<evidence type="ECO:0000259" key="1">
    <source>
        <dbReference type="Pfam" id="PF14321"/>
    </source>
</evidence>
<dbReference type="RefSeq" id="WP_165139270.1">
    <property type="nucleotide sequence ID" value="NZ_JAALLT010000001.1"/>
</dbReference>
<reference evidence="2 3" key="1">
    <citation type="submission" date="2020-02" db="EMBL/GenBank/DDBJ databases">
        <title>Balneolaceae bacterium YR4-1, complete genome.</title>
        <authorList>
            <person name="Li Y."/>
            <person name="Wu S."/>
        </authorList>
    </citation>
    <scope>NUCLEOTIDE SEQUENCE [LARGE SCALE GENOMIC DNA]</scope>
    <source>
        <strain evidence="2 3">YR4-1</strain>
    </source>
</reference>
<accession>A0A6M1SU99</accession>
<proteinExistence type="predicted"/>
<protein>
    <submittedName>
        <fullName evidence="2">DUF4382 domain-containing protein</fullName>
    </submittedName>
</protein>
<dbReference type="InterPro" id="IPR025491">
    <property type="entry name" value="DUF4382"/>
</dbReference>
<evidence type="ECO:0000313" key="2">
    <source>
        <dbReference type="EMBL" id="NGP75716.1"/>
    </source>
</evidence>
<sequence length="273" mass="29646">MPLSSATPENHFKFFSFFSATLFLTLTLISGCGVNSSDNAEGTLNIRLTDDPATYQAVYIDIQQVELNRGTEEQPQWQTIRSQPIRLDLLKLNNGADTLLASFQIETGTYNQLRLKLGTNNEVIVAGESNSLSVPSSGESGFKVNINATVSEDAPVTKIIDFDVARSIAVTGNGQYLLNPVLSVFDPETSGSVSGQMVPQGVPALVSAVIGDQIISTTYIENDGTFLLNGLDENFYNIRIEPNSTQYADTTIFETEVTNAQTTDLGIIQFPEE</sequence>
<dbReference type="EMBL" id="JAALLT010000001">
    <property type="protein sequence ID" value="NGP75716.1"/>
    <property type="molecule type" value="Genomic_DNA"/>
</dbReference>
<organism evidence="2 3">
    <name type="scientific">Halalkalibaculum roseum</name>
    <dbReference type="NCBI Taxonomy" id="2709311"/>
    <lineage>
        <taxon>Bacteria</taxon>
        <taxon>Pseudomonadati</taxon>
        <taxon>Balneolota</taxon>
        <taxon>Balneolia</taxon>
        <taxon>Balneolales</taxon>
        <taxon>Balneolaceae</taxon>
        <taxon>Halalkalibaculum</taxon>
    </lineage>
</organism>
<name>A0A6M1SU99_9BACT</name>
<comment type="caution">
    <text evidence="2">The sequence shown here is derived from an EMBL/GenBank/DDBJ whole genome shotgun (WGS) entry which is preliminary data.</text>
</comment>
<dbReference type="AlphaFoldDB" id="A0A6M1SU99"/>
<feature type="domain" description="DUF4382" evidence="1">
    <location>
        <begin position="42"/>
        <end position="180"/>
    </location>
</feature>
<evidence type="ECO:0000313" key="3">
    <source>
        <dbReference type="Proteomes" id="UP000473278"/>
    </source>
</evidence>
<dbReference type="Pfam" id="PF14321">
    <property type="entry name" value="DUF4382"/>
    <property type="match status" value="1"/>
</dbReference>
<keyword evidence="3" id="KW-1185">Reference proteome</keyword>
<gene>
    <name evidence="2" type="ORF">G3570_03675</name>
</gene>
<dbReference type="Proteomes" id="UP000473278">
    <property type="component" value="Unassembled WGS sequence"/>
</dbReference>